<keyword evidence="1" id="KW-0812">Transmembrane</keyword>
<dbReference type="EMBL" id="CVRI01000019">
    <property type="protein sequence ID" value="CRK90492.1"/>
    <property type="molecule type" value="Genomic_DNA"/>
</dbReference>
<sequence>MNKKTIIGVGGVMVMVYCGYKLYNYWKGEVKSELKCEGGEIKNFEKSEEKWSETSDKGGDSEWDEFCEFFDEFESGNCDEI</sequence>
<dbReference type="Proteomes" id="UP000183832">
    <property type="component" value="Unassembled WGS sequence"/>
</dbReference>
<name>A0A1J1HSY4_9DIPT</name>
<evidence type="ECO:0000313" key="3">
    <source>
        <dbReference type="Proteomes" id="UP000183832"/>
    </source>
</evidence>
<organism evidence="2 3">
    <name type="scientific">Clunio marinus</name>
    <dbReference type="NCBI Taxonomy" id="568069"/>
    <lineage>
        <taxon>Eukaryota</taxon>
        <taxon>Metazoa</taxon>
        <taxon>Ecdysozoa</taxon>
        <taxon>Arthropoda</taxon>
        <taxon>Hexapoda</taxon>
        <taxon>Insecta</taxon>
        <taxon>Pterygota</taxon>
        <taxon>Neoptera</taxon>
        <taxon>Endopterygota</taxon>
        <taxon>Diptera</taxon>
        <taxon>Nematocera</taxon>
        <taxon>Chironomoidea</taxon>
        <taxon>Chironomidae</taxon>
        <taxon>Clunio</taxon>
    </lineage>
</organism>
<feature type="transmembrane region" description="Helical" evidence="1">
    <location>
        <begin position="6"/>
        <end position="23"/>
    </location>
</feature>
<evidence type="ECO:0000313" key="2">
    <source>
        <dbReference type="EMBL" id="CRK90492.1"/>
    </source>
</evidence>
<proteinExistence type="predicted"/>
<keyword evidence="1" id="KW-1133">Transmembrane helix</keyword>
<dbReference type="AlphaFoldDB" id="A0A1J1HSY4"/>
<reference evidence="2 3" key="1">
    <citation type="submission" date="2015-04" db="EMBL/GenBank/DDBJ databases">
        <authorList>
            <person name="Syromyatnikov M.Y."/>
            <person name="Popov V.N."/>
        </authorList>
    </citation>
    <scope>NUCLEOTIDE SEQUENCE [LARGE SCALE GENOMIC DNA]</scope>
</reference>
<accession>A0A1J1HSY4</accession>
<keyword evidence="1" id="KW-0472">Membrane</keyword>
<protein>
    <submittedName>
        <fullName evidence="2">CLUMA_CG004218, isoform A</fullName>
    </submittedName>
</protein>
<evidence type="ECO:0000256" key="1">
    <source>
        <dbReference type="SAM" id="Phobius"/>
    </source>
</evidence>
<keyword evidence="3" id="KW-1185">Reference proteome</keyword>
<gene>
    <name evidence="2" type="ORF">CLUMA_CG004218</name>
</gene>